<accession>A0A4R7U062</accession>
<evidence type="ECO:0000313" key="7">
    <source>
        <dbReference type="Proteomes" id="UP000294882"/>
    </source>
</evidence>
<name>A0A4R7U062_9BACT</name>
<evidence type="ECO:0000256" key="1">
    <source>
        <dbReference type="ARBA" id="ARBA00022741"/>
    </source>
</evidence>
<dbReference type="PIRSF" id="PIRSF006230">
    <property type="entry name" value="MG442"/>
    <property type="match status" value="1"/>
</dbReference>
<protein>
    <recommendedName>
        <fullName evidence="3">Ribosome biogenesis GTPase A</fullName>
    </recommendedName>
</protein>
<evidence type="ECO:0000313" key="6">
    <source>
        <dbReference type="EMBL" id="TDU97998.1"/>
    </source>
</evidence>
<keyword evidence="2 3" id="KW-0342">GTP-binding</keyword>
<dbReference type="Pfam" id="PF01926">
    <property type="entry name" value="MMR_HSR1"/>
    <property type="match status" value="1"/>
</dbReference>
<dbReference type="GO" id="GO:0005525">
    <property type="term" value="F:GTP binding"/>
    <property type="evidence" value="ECO:0007669"/>
    <property type="project" value="UniProtKB-KW"/>
</dbReference>
<dbReference type="RefSeq" id="WP_134076409.1">
    <property type="nucleotide sequence ID" value="NZ_SOCH01000002.1"/>
</dbReference>
<dbReference type="NCBIfam" id="TIGR03596">
    <property type="entry name" value="GTPase_YlqF"/>
    <property type="match status" value="1"/>
</dbReference>
<evidence type="ECO:0000256" key="3">
    <source>
        <dbReference type="PIRNR" id="PIRNR006230"/>
    </source>
</evidence>
<dbReference type="CDD" id="cd01856">
    <property type="entry name" value="YlqF"/>
    <property type="match status" value="1"/>
</dbReference>
<gene>
    <name evidence="6" type="ORF">JN03_0006</name>
</gene>
<feature type="domain" description="G" evidence="5">
    <location>
        <begin position="121"/>
        <end position="190"/>
    </location>
</feature>
<feature type="binding site" evidence="4">
    <location>
        <begin position="128"/>
        <end position="133"/>
    </location>
    <ligand>
        <name>GTP</name>
        <dbReference type="ChEBI" id="CHEBI:37565"/>
    </ligand>
</feature>
<dbReference type="InterPro" id="IPR019991">
    <property type="entry name" value="GTP-bd_ribosome_bgen"/>
</dbReference>
<dbReference type="Gene3D" id="1.10.1580.10">
    <property type="match status" value="1"/>
</dbReference>
<dbReference type="InterPro" id="IPR027417">
    <property type="entry name" value="P-loop_NTPase"/>
</dbReference>
<comment type="subcellular location">
    <subcellularLocation>
        <location evidence="3">Cytoplasm</location>
    </subcellularLocation>
</comment>
<organism evidence="6 7">
    <name type="scientific">Metamycoplasma hyosynoviae</name>
    <dbReference type="NCBI Taxonomy" id="29559"/>
    <lineage>
        <taxon>Bacteria</taxon>
        <taxon>Bacillati</taxon>
        <taxon>Mycoplasmatota</taxon>
        <taxon>Mycoplasmoidales</taxon>
        <taxon>Metamycoplasmataceae</taxon>
        <taxon>Metamycoplasma</taxon>
    </lineage>
</organism>
<dbReference type="Proteomes" id="UP000294882">
    <property type="component" value="Unassembled WGS sequence"/>
</dbReference>
<dbReference type="AlphaFoldDB" id="A0A4R7U062"/>
<dbReference type="Gene3D" id="3.40.50.300">
    <property type="entry name" value="P-loop containing nucleotide triphosphate hydrolases"/>
    <property type="match status" value="1"/>
</dbReference>
<dbReference type="InterPro" id="IPR023179">
    <property type="entry name" value="GTP-bd_ortho_bundle_sf"/>
</dbReference>
<comment type="function">
    <text evidence="3">Required for a late step of 50S ribosomal subunit assembly. Has GTPase activity.</text>
</comment>
<proteinExistence type="inferred from homology"/>
<feature type="binding site" evidence="4">
    <location>
        <begin position="57"/>
        <end position="60"/>
    </location>
    <ligand>
        <name>GTP</name>
        <dbReference type="ChEBI" id="CHEBI:37565"/>
    </ligand>
</feature>
<evidence type="ECO:0000259" key="5">
    <source>
        <dbReference type="Pfam" id="PF01926"/>
    </source>
</evidence>
<evidence type="ECO:0000256" key="4">
    <source>
        <dbReference type="PIRSR" id="PIRSR006230-1"/>
    </source>
</evidence>
<dbReference type="GO" id="GO:0003924">
    <property type="term" value="F:GTPase activity"/>
    <property type="evidence" value="ECO:0007669"/>
    <property type="project" value="TreeGrafter"/>
</dbReference>
<feature type="binding site" evidence="4">
    <location>
        <position position="171"/>
    </location>
    <ligand>
        <name>GTP</name>
        <dbReference type="ChEBI" id="CHEBI:37565"/>
    </ligand>
</feature>
<dbReference type="PANTHER" id="PTHR45782:SF4">
    <property type="entry name" value="MITOCHONDRIAL RIBOSOME-ASSOCIATED GTPASE 1"/>
    <property type="match status" value="1"/>
</dbReference>
<dbReference type="PANTHER" id="PTHR45782">
    <property type="entry name" value="MITOCHONDRIAL RIBOSOME-ASSOCIATED GTPASE 1"/>
    <property type="match status" value="1"/>
</dbReference>
<dbReference type="GO" id="GO:0006412">
    <property type="term" value="P:translation"/>
    <property type="evidence" value="ECO:0007669"/>
    <property type="project" value="TreeGrafter"/>
</dbReference>
<reference evidence="6 7" key="1">
    <citation type="submission" date="2019-03" db="EMBL/GenBank/DDBJ databases">
        <title>Genomic Encyclopedia of Archaeal and Bacterial Type Strains, Phase II (KMG-II): from individual species to whole genera.</title>
        <authorList>
            <person name="Goeker M."/>
        </authorList>
    </citation>
    <scope>NUCLEOTIDE SEQUENCE [LARGE SCALE GENOMIC DNA]</scope>
    <source>
        <strain evidence="6 7">ATCC 25591</strain>
    </source>
</reference>
<sequence>MINWFPGHMAKTLRELRETHKLFDLFIIVLDARIPKSSFNLDIYKIINGKSILFIFNKIDKCDLNKLQPFLAEYKKLGKVLLTNLKSHSIYKKVNSEINFFYEQSKKKNELKNKLTPPLKCIVLGLPNVGKSTLINVLSKSSSAKVGNMAGVTKAKQWINCKNYMLQDTPGILIPKIETEEMAAKFIATTTIKTEVLNESQIVEYLYRLISSKYPERLLEINLKPAIESDAIFEEIEKYGKANNFLKQGGMVDTAKSIKVLIRYLQNLDNVSYD</sequence>
<dbReference type="GO" id="GO:0005737">
    <property type="term" value="C:cytoplasm"/>
    <property type="evidence" value="ECO:0007669"/>
    <property type="project" value="UniProtKB-SubCell"/>
</dbReference>
<dbReference type="InterPro" id="IPR006073">
    <property type="entry name" value="GTP-bd"/>
</dbReference>
<dbReference type="EMBL" id="SOCH01000002">
    <property type="protein sequence ID" value="TDU97998.1"/>
    <property type="molecule type" value="Genomic_DNA"/>
</dbReference>
<dbReference type="InterPro" id="IPR016478">
    <property type="entry name" value="GTPase_MTG1"/>
</dbReference>
<dbReference type="SUPFAM" id="SSF52540">
    <property type="entry name" value="P-loop containing nucleoside triphosphate hydrolases"/>
    <property type="match status" value="1"/>
</dbReference>
<keyword evidence="1 3" id="KW-0547">Nucleotide-binding</keyword>
<keyword evidence="3" id="KW-0963">Cytoplasm</keyword>
<comment type="caution">
    <text evidence="6">The sequence shown here is derived from an EMBL/GenBank/DDBJ whole genome shotgun (WGS) entry which is preliminary data.</text>
</comment>
<evidence type="ECO:0000256" key="2">
    <source>
        <dbReference type="ARBA" id="ARBA00023134"/>
    </source>
</evidence>
<comment type="similarity">
    <text evidence="3">Belongs to the TRAFAC class YlqF/YawG GTPase family. MTG1 subfamily.</text>
</comment>